<dbReference type="AlphaFoldDB" id="A0A2N0VHB1"/>
<sequence>MDRKEWLLKTSLFTTGSLVMVSNPLSPFVGWAKRANGPIPVEIKEENGSFQIYRGGEPYYINGAGGGGHLELLASIGGNSIRRWSTGPDTMNLLDKAHSLGISVCLGLNMGKERHGFNYDDKKAVSSQLTRMRDEVLKYKDHPAVLMWGIGNELDLNYTNPSVWHAVNDVSKMIHNEDPHHLTTTMIAGINQEKVDHIKEKCSDLDLLSVNTYGGLTALPENVRKYGWDEAYIVTEWGPTGHWESPRTEWDVAIEETSTVKAELYKDRYQASMGSDSEKCLGSYVFLWGQKQERTHTWYGMFMENGDPIEVVDSMQYNWTGTWPEKRAPGIDDYRLDGKTALDSIYLKPGQQVEAEVLPLIRFSENVRIEWEVFHESTDLKDGGDREEKPPKVHGRLSQGEGTTVRLIAPEKESPYRIFVYLKDEEINRVATANIPFYVRS</sequence>
<dbReference type="Pfam" id="PF02836">
    <property type="entry name" value="Glyco_hydro_2_C"/>
    <property type="match status" value="1"/>
</dbReference>
<dbReference type="Proteomes" id="UP000233398">
    <property type="component" value="Unassembled WGS sequence"/>
</dbReference>
<evidence type="ECO:0000256" key="1">
    <source>
        <dbReference type="SAM" id="MobiDB-lite"/>
    </source>
</evidence>
<dbReference type="GO" id="GO:0005975">
    <property type="term" value="P:carbohydrate metabolic process"/>
    <property type="evidence" value="ECO:0007669"/>
    <property type="project" value="InterPro"/>
</dbReference>
<protein>
    <recommendedName>
        <fullName evidence="2">Glycoside hydrolase family 2 catalytic domain-containing protein</fullName>
    </recommendedName>
</protein>
<feature type="region of interest" description="Disordered" evidence="1">
    <location>
        <begin position="379"/>
        <end position="400"/>
    </location>
</feature>
<reference evidence="3 4" key="1">
    <citation type="submission" date="2017-11" db="EMBL/GenBank/DDBJ databases">
        <title>Rhodohalobacter 15182 sp. nov., isolated from a salt lake.</title>
        <authorList>
            <person name="Han S."/>
        </authorList>
    </citation>
    <scope>NUCLEOTIDE SEQUENCE [LARGE SCALE GENOMIC DNA]</scope>
    <source>
        <strain evidence="3 4">15182</strain>
    </source>
</reference>
<dbReference type="SUPFAM" id="SSF51445">
    <property type="entry name" value="(Trans)glycosidases"/>
    <property type="match status" value="1"/>
</dbReference>
<evidence type="ECO:0000313" key="3">
    <source>
        <dbReference type="EMBL" id="PKD43582.1"/>
    </source>
</evidence>
<evidence type="ECO:0000313" key="4">
    <source>
        <dbReference type="Proteomes" id="UP000233398"/>
    </source>
</evidence>
<feature type="domain" description="Glycoside hydrolase family 2 catalytic" evidence="2">
    <location>
        <begin position="96"/>
        <end position="185"/>
    </location>
</feature>
<comment type="caution">
    <text evidence="3">The sequence shown here is derived from an EMBL/GenBank/DDBJ whole genome shotgun (WGS) entry which is preliminary data.</text>
</comment>
<dbReference type="Gene3D" id="3.20.20.80">
    <property type="entry name" value="Glycosidases"/>
    <property type="match status" value="1"/>
</dbReference>
<dbReference type="InterPro" id="IPR017853">
    <property type="entry name" value="GH"/>
</dbReference>
<organism evidence="3 4">
    <name type="scientific">Rhodohalobacter barkolensis</name>
    <dbReference type="NCBI Taxonomy" id="2053187"/>
    <lineage>
        <taxon>Bacteria</taxon>
        <taxon>Pseudomonadati</taxon>
        <taxon>Balneolota</taxon>
        <taxon>Balneolia</taxon>
        <taxon>Balneolales</taxon>
        <taxon>Balneolaceae</taxon>
        <taxon>Rhodohalobacter</taxon>
    </lineage>
</organism>
<gene>
    <name evidence="3" type="ORF">CWD77_08420</name>
</gene>
<proteinExistence type="predicted"/>
<name>A0A2N0VHB1_9BACT</name>
<keyword evidence="4" id="KW-1185">Reference proteome</keyword>
<dbReference type="EMBL" id="PISP01000002">
    <property type="protein sequence ID" value="PKD43582.1"/>
    <property type="molecule type" value="Genomic_DNA"/>
</dbReference>
<dbReference type="OrthoDB" id="9801077at2"/>
<accession>A0A2N0VHB1</accession>
<dbReference type="GO" id="GO:0004553">
    <property type="term" value="F:hydrolase activity, hydrolyzing O-glycosyl compounds"/>
    <property type="evidence" value="ECO:0007669"/>
    <property type="project" value="InterPro"/>
</dbReference>
<evidence type="ECO:0000259" key="2">
    <source>
        <dbReference type="Pfam" id="PF02836"/>
    </source>
</evidence>
<feature type="compositionally biased region" description="Basic and acidic residues" evidence="1">
    <location>
        <begin position="379"/>
        <end position="391"/>
    </location>
</feature>
<dbReference type="InterPro" id="IPR006103">
    <property type="entry name" value="Glyco_hydro_2_cat"/>
</dbReference>
<dbReference type="RefSeq" id="WP_101073124.1">
    <property type="nucleotide sequence ID" value="NZ_PISP01000002.1"/>
</dbReference>